<evidence type="ECO:0000313" key="3">
    <source>
        <dbReference type="EMBL" id="ABB47328.1"/>
    </source>
</evidence>
<protein>
    <submittedName>
        <fullName evidence="3">Transposon protein, putative, CACTA, En/Spm sub-class</fullName>
    </submittedName>
</protein>
<dbReference type="InterPro" id="IPR036392">
    <property type="entry name" value="PLAT/LH2_dom_sf"/>
</dbReference>
<feature type="chain" id="PRO_5004221549" evidence="1">
    <location>
        <begin position="26"/>
        <end position="436"/>
    </location>
</feature>
<reference evidence="3" key="1">
    <citation type="journal article" date="2003" name="Science">
        <title>In-depth view of structure, activity, and evolution of rice chromosome 10.</title>
        <authorList>
            <consortium name="Rice Chromosome 10 Sequencing Consortium"/>
        </authorList>
    </citation>
    <scope>NUCLEOTIDE SEQUENCE [LARGE SCALE GENOMIC DNA]</scope>
</reference>
<feature type="signal peptide" evidence="1">
    <location>
        <begin position="1"/>
        <end position="25"/>
    </location>
</feature>
<dbReference type="AlphaFoldDB" id="Q339F1"/>
<reference evidence="3" key="3">
    <citation type="submission" date="2006-07" db="EMBL/GenBank/DDBJ databases">
        <authorList>
            <person name="Buell R."/>
        </authorList>
    </citation>
    <scope>NUCLEOTIDE SEQUENCE</scope>
</reference>
<dbReference type="Gene3D" id="2.60.60.20">
    <property type="entry name" value="PLAT/LH2 domain"/>
    <property type="match status" value="1"/>
</dbReference>
<reference evidence="3" key="2">
    <citation type="submission" date="2003-05" db="EMBL/GenBank/DDBJ databases">
        <authorList>
            <person name="Buell C.R."/>
            <person name="Wing R.A."/>
            <person name="McCombie W.R."/>
            <person name="Messing J."/>
            <person name="Yuan Q."/>
            <person name="Ouyang S."/>
        </authorList>
    </citation>
    <scope>NUCLEOTIDE SEQUENCE</scope>
</reference>
<keyword evidence="1" id="KW-0732">Signal</keyword>
<sequence length="436" mass="48918">MKLTMKLSVAFAFFFFLAATTTAFAQCTFEILVKTDGRWYAGTNARVSLQVRAASGPTLTITNLESWGQMAASHDYFEKGNLDRFRGTGDCMPSEPCNMVLTSDGSGNMPGCLCHLSLTKELKVLMLIIASKKCYVMQRTLVTKEKIMRDLPGWLQIRRLLCTYCKPKYTRLSAVLELMKLKTSNGWTDTSFTKLLDMLSDMLPEGNMLAKSTYEAKKPTLGNLSGQSNRGADACSECLEDTHSLWLKSSRKTVYMGHCRFLPQYHPYRNMMEAFNGQREIGVKPRHFTGRQLIKTPSDYSSCGHNWVLMDDLKLKGLEPVVKDGPYAVDMLEQATPCILKVEVIPSFAVEAAKWKAYPPLNTETIHHAQVRDGYARVSVDREARGSFVQWPKKHIIIEIVPHPSDKAPKVPALPSCPPIAARDDLSWDLGIDLDK</sequence>
<dbReference type="PANTHER" id="PTHR31718">
    <property type="entry name" value="PLAT DOMAIN-CONTAINING PROTEIN"/>
    <property type="match status" value="1"/>
</dbReference>
<accession>Q339F1</accession>
<dbReference type="EMBL" id="DP000086">
    <property type="protein sequence ID" value="ABB47328.1"/>
    <property type="molecule type" value="Genomic_DNA"/>
</dbReference>
<dbReference type="InterPro" id="IPR004242">
    <property type="entry name" value="Transposase_21"/>
</dbReference>
<dbReference type="InterPro" id="IPR058352">
    <property type="entry name" value="DUF8039"/>
</dbReference>
<evidence type="ECO:0000256" key="1">
    <source>
        <dbReference type="SAM" id="SignalP"/>
    </source>
</evidence>
<name>Q339F1_ORYSJ</name>
<gene>
    <name evidence="3" type="ordered locus">LOC_Os10g21700</name>
</gene>
<feature type="domain" description="DUF8039" evidence="2">
    <location>
        <begin position="328"/>
        <end position="382"/>
    </location>
</feature>
<dbReference type="Pfam" id="PF26133">
    <property type="entry name" value="DUF8039"/>
    <property type="match status" value="1"/>
</dbReference>
<evidence type="ECO:0000259" key="2">
    <source>
        <dbReference type="Pfam" id="PF26133"/>
    </source>
</evidence>
<dbReference type="Pfam" id="PF02992">
    <property type="entry name" value="Transposase_21"/>
    <property type="match status" value="1"/>
</dbReference>
<dbReference type="PANTHER" id="PTHR31718:SF64">
    <property type="entry name" value="OS10G0361900 PROTEIN"/>
    <property type="match status" value="1"/>
</dbReference>
<dbReference type="SUPFAM" id="SSF49723">
    <property type="entry name" value="Lipase/lipooxygenase domain (PLAT/LH2 domain)"/>
    <property type="match status" value="1"/>
</dbReference>
<proteinExistence type="predicted"/>
<organism evidence="3">
    <name type="scientific">Oryza sativa subsp. japonica</name>
    <name type="common">Rice</name>
    <dbReference type="NCBI Taxonomy" id="39947"/>
    <lineage>
        <taxon>Eukaryota</taxon>
        <taxon>Viridiplantae</taxon>
        <taxon>Streptophyta</taxon>
        <taxon>Embryophyta</taxon>
        <taxon>Tracheophyta</taxon>
        <taxon>Spermatophyta</taxon>
        <taxon>Magnoliopsida</taxon>
        <taxon>Liliopsida</taxon>
        <taxon>Poales</taxon>
        <taxon>Poaceae</taxon>
        <taxon>BOP clade</taxon>
        <taxon>Oryzoideae</taxon>
        <taxon>Oryzeae</taxon>
        <taxon>Oryzinae</taxon>
        <taxon>Oryza</taxon>
        <taxon>Oryza sativa</taxon>
    </lineage>
</organism>